<dbReference type="SUPFAM" id="SSF50129">
    <property type="entry name" value="GroES-like"/>
    <property type="match status" value="1"/>
</dbReference>
<dbReference type="SMART" id="SM00829">
    <property type="entry name" value="PKS_ER"/>
    <property type="match status" value="1"/>
</dbReference>
<evidence type="ECO:0000259" key="3">
    <source>
        <dbReference type="SMART" id="SM00829"/>
    </source>
</evidence>
<dbReference type="AlphaFoldDB" id="A0A0G2H619"/>
<organism evidence="4 5">
    <name type="scientific">Diplodia seriata</name>
    <dbReference type="NCBI Taxonomy" id="420778"/>
    <lineage>
        <taxon>Eukaryota</taxon>
        <taxon>Fungi</taxon>
        <taxon>Dikarya</taxon>
        <taxon>Ascomycota</taxon>
        <taxon>Pezizomycotina</taxon>
        <taxon>Dothideomycetes</taxon>
        <taxon>Dothideomycetes incertae sedis</taxon>
        <taxon>Botryosphaeriales</taxon>
        <taxon>Botryosphaeriaceae</taxon>
        <taxon>Diplodia</taxon>
    </lineage>
</organism>
<dbReference type="InterPro" id="IPR020843">
    <property type="entry name" value="ER"/>
</dbReference>
<dbReference type="InterPro" id="IPR011032">
    <property type="entry name" value="GroES-like_sf"/>
</dbReference>
<feature type="domain" description="Enoyl reductase (ER)" evidence="3">
    <location>
        <begin position="814"/>
        <end position="1110"/>
    </location>
</feature>
<dbReference type="Pfam" id="PF20253">
    <property type="entry name" value="DUF6604"/>
    <property type="match status" value="1"/>
</dbReference>
<dbReference type="GO" id="GO:0016628">
    <property type="term" value="F:oxidoreductase activity, acting on the CH-CH group of donors, NAD or NADP as acceptor"/>
    <property type="evidence" value="ECO:0007669"/>
    <property type="project" value="InterPro"/>
</dbReference>
<protein>
    <submittedName>
        <fullName evidence="4">Putative nadp-dependent leukotriene b4 12-hydroxydehydrogenase</fullName>
    </submittedName>
</protein>
<sequence length="1147" mass="125928">MAITSSLPASSSATNTAFSSDFWDLYKSSKRDTGYVLDWLRRTVENAARTKKSKTAIAPIGERLTVQNLLQASELVSKRQITAPLYVRGAFKRTLVKRRQITEWYRQREAIDPTVQPANEKHAFFNDALATAYALMCPDQDEPAAQPVSEKAASKPTRELAPQPSKNFFDVLANIPEEEPGSPVLELAERDVPQDVPEPPEYVFVDDPLAEILDLHLYVLEMDALVSAAKHFWKLAANGDMPVPLAAWLTTAGFAATKHLCDIVTPAIGGHQALIHHYTSKRADLGISGIDVSKEMAEKTGESPVYKDFSDGLALAFPCSALINFKRDKQHDSNFMAVVERQPIAKSFIPEEKEKQDKEAFMQNVMKTISDPYEKELPQHEAVAVMQLLAERQAIDSNAMQSVLRSITQLIRDEKTKGTSVKDDFNPLLPETREFLQSKDVFPGTGLVVGLQMMLETCKSFVYRDSVPNPMNCRMMALRFAQEVTQNIQLVNDHDAVAKNHTVPVASGLVGVSDRLKAFMREKRLDLYSQSPWTGGQQMVQIIAYALEAGLLLCNQRGIVGTVLHGYNAVQQLAEAPIKNPLLDALSNFLVEAVFLGRAPSSNFQSVWMRFLGGGIDKKNVRGKDGKKFAITLPKRPTNSNNSTDFQKRIDAFSLSLFHNLYGTDWMGRPEFWAQVFTSRTKKTASKQEAMQYETKLHRRPFGDALYMMSDVVSEEFNSEFPIAKVNFFAVYMTCVDMLTEISRRAVEERPEELRWAWDLGGMDSHTDAAAGFAFIGFLLQDVDTRATKTKADLSKHSGLRLVQDAINHVWGEKKLEDFFWKSFLVTSELPPLAADQVLCRVQYISNDAGQRGFIGIGVADDRMYVPPVAVGAAMRAGIIAVVVDSRAASLPVGSTVMTLHMGRWADTVVLDAADCQLLDPASGIAPTHFLGALGAPGLAAYYGVVEVLRAAPAHTLVVSGAAGATGAAAVQIAKRIVGCRRVVGIAGGAAKCAWVVSALGADACVDYKSAGFHEELARATEGYVELFFDNVGGAVLDAVLPRMARGGTVAVCGAVATYNDPAPMRLGNWMEVVSMRLQLKGFILLDYAEKIPEAIGKLVEAVREGKVVLGEEMETVVETGIEGVPETWMRLFEGGNRGKLVTKLVQ</sequence>
<dbReference type="Gene3D" id="3.40.50.720">
    <property type="entry name" value="NAD(P)-binding Rossmann-like Domain"/>
    <property type="match status" value="1"/>
</dbReference>
<dbReference type="Gene3D" id="3.90.180.10">
    <property type="entry name" value="Medium-chain alcohol dehydrogenases, catalytic domain"/>
    <property type="match status" value="1"/>
</dbReference>
<dbReference type="SUPFAM" id="SSF51735">
    <property type="entry name" value="NAD(P)-binding Rossmann-fold domains"/>
    <property type="match status" value="1"/>
</dbReference>
<dbReference type="InterPro" id="IPR036291">
    <property type="entry name" value="NAD(P)-bd_dom_sf"/>
</dbReference>
<name>A0A0G2H619_9PEZI</name>
<dbReference type="InterPro" id="IPR041694">
    <property type="entry name" value="ADH_N_2"/>
</dbReference>
<dbReference type="Proteomes" id="UP000034182">
    <property type="component" value="Unassembled WGS sequence"/>
</dbReference>
<comment type="caution">
    <text evidence="4">The sequence shown here is derived from an EMBL/GenBank/DDBJ whole genome shotgun (WGS) entry which is preliminary data.</text>
</comment>
<reference evidence="4 5" key="2">
    <citation type="submission" date="2015-05" db="EMBL/GenBank/DDBJ databases">
        <title>Distinctive expansion of gene families associated with plant cell wall degradation and secondary metabolism in the genomes of grapevine trunk pathogens.</title>
        <authorList>
            <person name="Lawrence D.P."/>
            <person name="Travadon R."/>
            <person name="Rolshausen P.E."/>
            <person name="Baumgartner K."/>
        </authorList>
    </citation>
    <scope>NUCLEOTIDE SEQUENCE [LARGE SCALE GENOMIC DNA]</scope>
    <source>
        <strain evidence="4">DS831</strain>
    </source>
</reference>
<dbReference type="Pfam" id="PF16884">
    <property type="entry name" value="ADH_N_2"/>
    <property type="match status" value="1"/>
</dbReference>
<dbReference type="Pfam" id="PF00107">
    <property type="entry name" value="ADH_zinc_N"/>
    <property type="match status" value="1"/>
</dbReference>
<dbReference type="PANTHER" id="PTHR43205">
    <property type="entry name" value="PROSTAGLANDIN REDUCTASE"/>
    <property type="match status" value="1"/>
</dbReference>
<gene>
    <name evidence="4" type="ORF">UCDDS831_g02623</name>
</gene>
<accession>A0A0G2H619</accession>
<dbReference type="CDD" id="cd05288">
    <property type="entry name" value="PGDH"/>
    <property type="match status" value="1"/>
</dbReference>
<reference evidence="4 5" key="1">
    <citation type="submission" date="2015-03" db="EMBL/GenBank/DDBJ databases">
        <authorList>
            <person name="Morales-Cruz A."/>
            <person name="Amrine K.C."/>
            <person name="Cantu D."/>
        </authorList>
    </citation>
    <scope>NUCLEOTIDE SEQUENCE [LARGE SCALE GENOMIC DNA]</scope>
    <source>
        <strain evidence="4">DS831</strain>
    </source>
</reference>
<dbReference type="InterPro" id="IPR046539">
    <property type="entry name" value="DUF6604"/>
</dbReference>
<evidence type="ECO:0000256" key="2">
    <source>
        <dbReference type="SAM" id="MobiDB-lite"/>
    </source>
</evidence>
<evidence type="ECO:0000313" key="4">
    <source>
        <dbReference type="EMBL" id="KKY24155.1"/>
    </source>
</evidence>
<evidence type="ECO:0000256" key="1">
    <source>
        <dbReference type="ARBA" id="ARBA00023002"/>
    </source>
</evidence>
<evidence type="ECO:0000313" key="5">
    <source>
        <dbReference type="Proteomes" id="UP000034182"/>
    </source>
</evidence>
<dbReference type="EMBL" id="LAQI01000062">
    <property type="protein sequence ID" value="KKY24155.1"/>
    <property type="molecule type" value="Genomic_DNA"/>
</dbReference>
<dbReference type="InterPro" id="IPR045010">
    <property type="entry name" value="MDR_fam"/>
</dbReference>
<proteinExistence type="predicted"/>
<dbReference type="InterPro" id="IPR013149">
    <property type="entry name" value="ADH-like_C"/>
</dbReference>
<feature type="region of interest" description="Disordered" evidence="2">
    <location>
        <begin position="142"/>
        <end position="161"/>
    </location>
</feature>
<dbReference type="PANTHER" id="PTHR43205:SF19">
    <property type="entry name" value="ENOYL REDUCTASE (ER) DOMAIN-CONTAINING PROTEIN"/>
    <property type="match status" value="1"/>
</dbReference>
<keyword evidence="1" id="KW-0560">Oxidoreductase</keyword>